<keyword evidence="4" id="KW-1185">Reference proteome</keyword>
<sequence length="267" mass="30001">MLSFKRIAGSSSSSQAVPFSVSAETIANNEDLLTELILLRLPIKSLLKFKCVSKHWLSLISNPHFSRRRISCDTSPCGLFLIERGSPYAGYQTVALDSNLSKPPFKNLTFANDPSEIELIQSCNGLLLFRSLRPGRSGRIYYVYNPTTEQQNTIPRPRRAVGAALAFDPSKSPHYKVICVRECHQWLQHQYEIWMYSSNSGPWRVSGDPFNTKGSDEQFNGGVFCNGVIYWLDVSGTTGVSLCFDIDGEKLHQMPPPPAPRRKGRKR</sequence>
<evidence type="ECO:0008006" key="5">
    <source>
        <dbReference type="Google" id="ProtNLM"/>
    </source>
</evidence>
<evidence type="ECO:0000259" key="1">
    <source>
        <dbReference type="Pfam" id="PF00646"/>
    </source>
</evidence>
<dbReference type="EMBL" id="JAPFFJ010000005">
    <property type="protein sequence ID" value="KAJ6427839.1"/>
    <property type="molecule type" value="Genomic_DNA"/>
</dbReference>
<evidence type="ECO:0000313" key="4">
    <source>
        <dbReference type="Proteomes" id="UP001162972"/>
    </source>
</evidence>
<organism evidence="3 4">
    <name type="scientific">Salix udensis</name>
    <dbReference type="NCBI Taxonomy" id="889485"/>
    <lineage>
        <taxon>Eukaryota</taxon>
        <taxon>Viridiplantae</taxon>
        <taxon>Streptophyta</taxon>
        <taxon>Embryophyta</taxon>
        <taxon>Tracheophyta</taxon>
        <taxon>Spermatophyta</taxon>
        <taxon>Magnoliopsida</taxon>
        <taxon>eudicotyledons</taxon>
        <taxon>Gunneridae</taxon>
        <taxon>Pentapetalae</taxon>
        <taxon>rosids</taxon>
        <taxon>fabids</taxon>
        <taxon>Malpighiales</taxon>
        <taxon>Salicaceae</taxon>
        <taxon>Saliceae</taxon>
        <taxon>Salix</taxon>
    </lineage>
</organism>
<dbReference type="SUPFAM" id="SSF81383">
    <property type="entry name" value="F-box domain"/>
    <property type="match status" value="1"/>
</dbReference>
<protein>
    <recommendedName>
        <fullName evidence="5">F-box domain-containing protein</fullName>
    </recommendedName>
</protein>
<feature type="domain" description="F-box" evidence="1">
    <location>
        <begin position="34"/>
        <end position="66"/>
    </location>
</feature>
<dbReference type="PANTHER" id="PTHR35546:SF115">
    <property type="entry name" value="F-BOX DOMAIN-CONTAINING PROTEIN"/>
    <property type="match status" value="1"/>
</dbReference>
<evidence type="ECO:0000313" key="3">
    <source>
        <dbReference type="EMBL" id="KAJ6427839.1"/>
    </source>
</evidence>
<dbReference type="Pfam" id="PF00646">
    <property type="entry name" value="F-box"/>
    <property type="match status" value="1"/>
</dbReference>
<evidence type="ECO:0000259" key="2">
    <source>
        <dbReference type="Pfam" id="PF08268"/>
    </source>
</evidence>
<dbReference type="InterPro" id="IPR017451">
    <property type="entry name" value="F-box-assoc_interact_dom"/>
</dbReference>
<dbReference type="InterPro" id="IPR036047">
    <property type="entry name" value="F-box-like_dom_sf"/>
</dbReference>
<dbReference type="InterPro" id="IPR055290">
    <property type="entry name" value="At3g26010-like"/>
</dbReference>
<gene>
    <name evidence="3" type="ORF">OIU84_023278</name>
</gene>
<dbReference type="Proteomes" id="UP001162972">
    <property type="component" value="Chromosome 1"/>
</dbReference>
<reference evidence="3 4" key="1">
    <citation type="journal article" date="2023" name="Int. J. Mol. Sci.">
        <title>De Novo Assembly and Annotation of 11 Diverse Shrub Willow (Salix) Genomes Reveals Novel Gene Organization in Sex-Linked Regions.</title>
        <authorList>
            <person name="Hyden B."/>
            <person name="Feng K."/>
            <person name="Yates T.B."/>
            <person name="Jawdy S."/>
            <person name="Cereghino C."/>
            <person name="Smart L.B."/>
            <person name="Muchero W."/>
        </authorList>
    </citation>
    <scope>NUCLEOTIDE SEQUENCE [LARGE SCALE GENOMIC DNA]</scope>
    <source>
        <tissue evidence="3">Shoot tip</tissue>
    </source>
</reference>
<accession>A0AAD6KQG7</accession>
<proteinExistence type="predicted"/>
<name>A0AAD6KQG7_9ROSI</name>
<comment type="caution">
    <text evidence="3">The sequence shown here is derived from an EMBL/GenBank/DDBJ whole genome shotgun (WGS) entry which is preliminary data.</text>
</comment>
<feature type="domain" description="F-box associated beta-propeller type 3" evidence="2">
    <location>
        <begin position="110"/>
        <end position="254"/>
    </location>
</feature>
<dbReference type="Pfam" id="PF08268">
    <property type="entry name" value="FBA_3"/>
    <property type="match status" value="1"/>
</dbReference>
<dbReference type="AlphaFoldDB" id="A0AAD6KQG7"/>
<dbReference type="NCBIfam" id="TIGR01640">
    <property type="entry name" value="F_box_assoc_1"/>
    <property type="match status" value="1"/>
</dbReference>
<dbReference type="PANTHER" id="PTHR35546">
    <property type="entry name" value="F-BOX PROTEIN INTERACTION DOMAIN PROTEIN-RELATED"/>
    <property type="match status" value="1"/>
</dbReference>
<dbReference type="InterPro" id="IPR001810">
    <property type="entry name" value="F-box_dom"/>
</dbReference>
<dbReference type="InterPro" id="IPR013187">
    <property type="entry name" value="F-box-assoc_dom_typ3"/>
</dbReference>